<organism evidence="10 11">
    <name type="scientific">Tichowtungia aerotolerans</name>
    <dbReference type="NCBI Taxonomy" id="2697043"/>
    <lineage>
        <taxon>Bacteria</taxon>
        <taxon>Pseudomonadati</taxon>
        <taxon>Kiritimatiellota</taxon>
        <taxon>Tichowtungiia</taxon>
        <taxon>Tichowtungiales</taxon>
        <taxon>Tichowtungiaceae</taxon>
        <taxon>Tichowtungia</taxon>
    </lineage>
</organism>
<dbReference type="Proteomes" id="UP000464954">
    <property type="component" value="Chromosome"/>
</dbReference>
<proteinExistence type="inferred from homology"/>
<dbReference type="GO" id="GO:0009279">
    <property type="term" value="C:cell outer membrane"/>
    <property type="evidence" value="ECO:0007669"/>
    <property type="project" value="UniProtKB-SubCell"/>
</dbReference>
<feature type="region of interest" description="Disordered" evidence="8">
    <location>
        <begin position="70"/>
        <end position="90"/>
    </location>
</feature>
<dbReference type="AlphaFoldDB" id="A0A6P1M2A3"/>
<evidence type="ECO:0000313" key="10">
    <source>
        <dbReference type="EMBL" id="QHI68959.1"/>
    </source>
</evidence>
<feature type="compositionally biased region" description="Basic and acidic residues" evidence="8">
    <location>
        <begin position="76"/>
        <end position="87"/>
    </location>
</feature>
<keyword evidence="11" id="KW-1185">Reference proteome</keyword>
<dbReference type="InterPro" id="IPR003423">
    <property type="entry name" value="OMP_efflux"/>
</dbReference>
<evidence type="ECO:0000256" key="2">
    <source>
        <dbReference type="ARBA" id="ARBA00007613"/>
    </source>
</evidence>
<reference evidence="10 11" key="1">
    <citation type="submission" date="2020-01" db="EMBL/GenBank/DDBJ databases">
        <title>Ponticoccus aerotolerans gen. nov., sp. nov., an anaerobic bacterium and proposal of Ponticoccusceae fam. nov., Ponticoccusles ord. nov. and Ponticoccuse classis nov. in the phylum Kiritimatiellaeota.</title>
        <authorList>
            <person name="Zhou L.Y."/>
            <person name="Du Z.J."/>
        </authorList>
    </citation>
    <scope>NUCLEOTIDE SEQUENCE [LARGE SCALE GENOMIC DNA]</scope>
    <source>
        <strain evidence="10 11">S-5007</strain>
    </source>
</reference>
<evidence type="ECO:0000256" key="4">
    <source>
        <dbReference type="ARBA" id="ARBA00022452"/>
    </source>
</evidence>
<dbReference type="InterPro" id="IPR051906">
    <property type="entry name" value="TolC-like"/>
</dbReference>
<keyword evidence="6" id="KW-0472">Membrane</keyword>
<evidence type="ECO:0000256" key="6">
    <source>
        <dbReference type="ARBA" id="ARBA00023136"/>
    </source>
</evidence>
<gene>
    <name evidence="10" type="ORF">GT409_05680</name>
</gene>
<evidence type="ECO:0000256" key="9">
    <source>
        <dbReference type="SAM" id="SignalP"/>
    </source>
</evidence>
<dbReference type="EMBL" id="CP047593">
    <property type="protein sequence ID" value="QHI68959.1"/>
    <property type="molecule type" value="Genomic_DNA"/>
</dbReference>
<sequence length="423" mass="46497">MKIIYLTATLAICGQLAAQTNGVLTWDQCLKETKTYSPNMISAKAAVRELQHNVVAATAGFLPQINASAKHTKSGSRADDSASKEQDSTSAGLSLSQSLYSGGANTARREQALIRLNIGKEQYRATLSDIEQQARLAYIDVLYAQELIDLTRKITDRRANNVRLIQLRFDGGRENAGSLARSKAQLKEAEFEEREAHRSLDYALKNLSAAIGRIEPIAGVAGALSFTSPDPLANLQVLTRQTPNYLIAEKQVESARQGLTVTRSERFPSIKLSASTGLAGEQDLRDESWSMGVSASIPLFTGRRLTSEVLAANEQVIQTEMDLIDTGNSIMASLQGTWNNYTDAVEYAEVQKTLLDAEVLRAEISTAKYKQGLLDYEDWDIIESNLISQNKLHLQRQRAAAVQEANWRNALGQSVWATTEESN</sequence>
<comment type="similarity">
    <text evidence="2">Belongs to the outer membrane factor (OMF) (TC 1.B.17) family.</text>
</comment>
<keyword evidence="4" id="KW-1134">Transmembrane beta strand</keyword>
<keyword evidence="7" id="KW-0998">Cell outer membrane</keyword>
<comment type="subcellular location">
    <subcellularLocation>
        <location evidence="1">Cell outer membrane</location>
    </subcellularLocation>
</comment>
<dbReference type="GO" id="GO:1990281">
    <property type="term" value="C:efflux pump complex"/>
    <property type="evidence" value="ECO:0007669"/>
    <property type="project" value="TreeGrafter"/>
</dbReference>
<evidence type="ECO:0000256" key="5">
    <source>
        <dbReference type="ARBA" id="ARBA00022692"/>
    </source>
</evidence>
<dbReference type="KEGG" id="taer:GT409_05680"/>
<dbReference type="PANTHER" id="PTHR30026">
    <property type="entry name" value="OUTER MEMBRANE PROTEIN TOLC"/>
    <property type="match status" value="1"/>
</dbReference>
<evidence type="ECO:0000256" key="1">
    <source>
        <dbReference type="ARBA" id="ARBA00004442"/>
    </source>
</evidence>
<evidence type="ECO:0000256" key="7">
    <source>
        <dbReference type="ARBA" id="ARBA00023237"/>
    </source>
</evidence>
<name>A0A6P1M2A3_9BACT</name>
<keyword evidence="5" id="KW-0812">Transmembrane</keyword>
<feature type="signal peptide" evidence="9">
    <location>
        <begin position="1"/>
        <end position="17"/>
    </location>
</feature>
<keyword evidence="3" id="KW-0813">Transport</keyword>
<protein>
    <submittedName>
        <fullName evidence="10">TolC family protein</fullName>
    </submittedName>
</protein>
<keyword evidence="9" id="KW-0732">Signal</keyword>
<dbReference type="PANTHER" id="PTHR30026:SF20">
    <property type="entry name" value="OUTER MEMBRANE PROTEIN TOLC"/>
    <property type="match status" value="1"/>
</dbReference>
<accession>A0A6P1M2A3</accession>
<dbReference type="Pfam" id="PF02321">
    <property type="entry name" value="OEP"/>
    <property type="match status" value="2"/>
</dbReference>
<evidence type="ECO:0000256" key="8">
    <source>
        <dbReference type="SAM" id="MobiDB-lite"/>
    </source>
</evidence>
<dbReference type="SUPFAM" id="SSF56954">
    <property type="entry name" value="Outer membrane efflux proteins (OEP)"/>
    <property type="match status" value="1"/>
</dbReference>
<feature type="chain" id="PRO_5026948738" evidence="9">
    <location>
        <begin position="18"/>
        <end position="423"/>
    </location>
</feature>
<dbReference type="Gene3D" id="1.20.1600.10">
    <property type="entry name" value="Outer membrane efflux proteins (OEP)"/>
    <property type="match status" value="1"/>
</dbReference>
<dbReference type="RefSeq" id="WP_160627787.1">
    <property type="nucleotide sequence ID" value="NZ_CP047593.1"/>
</dbReference>
<evidence type="ECO:0000313" key="11">
    <source>
        <dbReference type="Proteomes" id="UP000464954"/>
    </source>
</evidence>
<evidence type="ECO:0000256" key="3">
    <source>
        <dbReference type="ARBA" id="ARBA00022448"/>
    </source>
</evidence>
<dbReference type="GO" id="GO:0015562">
    <property type="term" value="F:efflux transmembrane transporter activity"/>
    <property type="evidence" value="ECO:0007669"/>
    <property type="project" value="InterPro"/>
</dbReference>
<dbReference type="GO" id="GO:0015288">
    <property type="term" value="F:porin activity"/>
    <property type="evidence" value="ECO:0007669"/>
    <property type="project" value="TreeGrafter"/>
</dbReference>